<gene>
    <name evidence="3" type="ORF">BO87DRAFT_388186</name>
</gene>
<keyword evidence="2" id="KW-0732">Signal</keyword>
<dbReference type="Proteomes" id="UP000247647">
    <property type="component" value="Unassembled WGS sequence"/>
</dbReference>
<dbReference type="AlphaFoldDB" id="A0A318YJ11"/>
<accession>A0A318YJ11</accession>
<evidence type="ECO:0000256" key="2">
    <source>
        <dbReference type="SAM" id="SignalP"/>
    </source>
</evidence>
<name>A0A318YJ11_ASPNB</name>
<evidence type="ECO:0008006" key="5">
    <source>
        <dbReference type="Google" id="ProtNLM"/>
    </source>
</evidence>
<feature type="region of interest" description="Disordered" evidence="1">
    <location>
        <begin position="93"/>
        <end position="115"/>
    </location>
</feature>
<organism evidence="3 4">
    <name type="scientific">Aspergillus neoniger (strain CBS 115656)</name>
    <dbReference type="NCBI Taxonomy" id="1448310"/>
    <lineage>
        <taxon>Eukaryota</taxon>
        <taxon>Fungi</taxon>
        <taxon>Dikarya</taxon>
        <taxon>Ascomycota</taxon>
        <taxon>Pezizomycotina</taxon>
        <taxon>Eurotiomycetes</taxon>
        <taxon>Eurotiomycetidae</taxon>
        <taxon>Eurotiales</taxon>
        <taxon>Aspergillaceae</taxon>
        <taxon>Aspergillus</taxon>
        <taxon>Aspergillus subgen. Circumdati</taxon>
    </lineage>
</organism>
<dbReference type="EMBL" id="KZ821467">
    <property type="protein sequence ID" value="PYH32563.1"/>
    <property type="molecule type" value="Genomic_DNA"/>
</dbReference>
<sequence length="115" mass="13085">MTWTFSLFFFFLRPGLSSISSIDFTMARGIPCVTVNLGDHDHSTFTFLPLSKGNSGSVDQQTLFHRSVCAYYLHKYLHDDQYFVLLVLPSPDNQQQQGPLENQIDYTETKASAKN</sequence>
<dbReference type="RefSeq" id="XP_025478041.1">
    <property type="nucleotide sequence ID" value="XM_025624845.1"/>
</dbReference>
<reference evidence="3" key="1">
    <citation type="submission" date="2016-12" db="EMBL/GenBank/DDBJ databases">
        <title>The genomes of Aspergillus section Nigri reveals drivers in fungal speciation.</title>
        <authorList>
            <consortium name="DOE Joint Genome Institute"/>
            <person name="Vesth T.C."/>
            <person name="Nybo J."/>
            <person name="Theobald S."/>
            <person name="Brandl J."/>
            <person name="Frisvad J.C."/>
            <person name="Nielsen K.F."/>
            <person name="Lyhne E.K."/>
            <person name="Kogle M.E."/>
            <person name="Kuo A."/>
            <person name="Riley R."/>
            <person name="Clum A."/>
            <person name="Nolan M."/>
            <person name="Lipzen A."/>
            <person name="Salamov A."/>
            <person name="Henrissat B."/>
            <person name="Wiebenga A."/>
            <person name="De Vries R.P."/>
            <person name="Grigoriev I.V."/>
            <person name="Mortensen U.H."/>
            <person name="Andersen M.R."/>
            <person name="Baker S.E."/>
        </authorList>
    </citation>
    <scope>NUCLEOTIDE SEQUENCE [LARGE SCALE GENOMIC DNA]</scope>
    <source>
        <strain evidence="3">CBS 115656</strain>
    </source>
</reference>
<proteinExistence type="predicted"/>
<keyword evidence="4" id="KW-1185">Reference proteome</keyword>
<evidence type="ECO:0000313" key="4">
    <source>
        <dbReference type="Proteomes" id="UP000247647"/>
    </source>
</evidence>
<evidence type="ECO:0000256" key="1">
    <source>
        <dbReference type="SAM" id="MobiDB-lite"/>
    </source>
</evidence>
<feature type="signal peptide" evidence="2">
    <location>
        <begin position="1"/>
        <end position="17"/>
    </location>
</feature>
<evidence type="ECO:0000313" key="3">
    <source>
        <dbReference type="EMBL" id="PYH32563.1"/>
    </source>
</evidence>
<protein>
    <recommendedName>
        <fullName evidence="5">Secreted protein</fullName>
    </recommendedName>
</protein>
<dbReference type="GeneID" id="37127301"/>
<feature type="chain" id="PRO_5016366823" description="Secreted protein" evidence="2">
    <location>
        <begin position="18"/>
        <end position="115"/>
    </location>
</feature>